<sequence>MLMIGVETHVALIAMIYRKPLRLSARSKNESTNREIAKHMSVDPDQWWEVYMNLSLWISIPIEAGIAMTLLYGTLTDTGTRHGTRSTATCGLPSSSSLITLPSRPPPPGIGRSYFLNRIRFHVQSSSVHTTAPVPPPPRPPPPPASIIPRPPASIVPRSPQGLFNTPGSLPRRIKQGLWLGLGLGTVISAVGIAWSPSYREQSTIYSAALFRSLATFVTGCLCMADYKLLHFRYMSEGYLTETYKAARKVVHQRCADRLLGLCRLNTGIYCKAGQHVASLTYVVPPEYTNTLSILQDRAPFKSMKQVEKVFMEEFAGKRPLDLFREFDPIPMAAASLAQVHRAITKDGRVAAVKVQYNDVSRLFKTDMWTMQTLSNMVGFLFPDFELGWVVEEFRENLTSEFDFTIEARRPGNGSDFYVPEIYWDLSTKKILTMESIQVKINDLEHFSKHFHQRSAHPFGRSTKIF</sequence>
<dbReference type="PANTHER" id="PTHR43173">
    <property type="entry name" value="ABC1 FAMILY PROTEIN"/>
    <property type="match status" value="1"/>
</dbReference>
<keyword evidence="4" id="KW-1185">Reference proteome</keyword>
<dbReference type="GO" id="GO:0016301">
    <property type="term" value="F:kinase activity"/>
    <property type="evidence" value="ECO:0007669"/>
    <property type="project" value="UniProtKB-KW"/>
</dbReference>
<keyword evidence="3" id="KW-0418">Kinase</keyword>
<dbReference type="InterPro" id="IPR004147">
    <property type="entry name" value="ABC1_dom"/>
</dbReference>
<dbReference type="PANTHER" id="PTHR43173:SF28">
    <property type="entry name" value="AARF DOMAIN CONTAINING KINASE 5"/>
    <property type="match status" value="1"/>
</dbReference>
<reference evidence="3" key="1">
    <citation type="journal article" date="2020" name="Fungal Divers.">
        <title>Resolving the Mortierellaceae phylogeny through synthesis of multi-gene phylogenetics and phylogenomics.</title>
        <authorList>
            <person name="Vandepol N."/>
            <person name="Liber J."/>
            <person name="Desiro A."/>
            <person name="Na H."/>
            <person name="Kennedy M."/>
            <person name="Barry K."/>
            <person name="Grigoriev I.V."/>
            <person name="Miller A.N."/>
            <person name="O'Donnell K."/>
            <person name="Stajich J.E."/>
            <person name="Bonito G."/>
        </authorList>
    </citation>
    <scope>NUCLEOTIDE SEQUENCE</scope>
    <source>
        <strain evidence="3">MES-2147</strain>
    </source>
</reference>
<name>A0A9P6IKG8_9FUNG</name>
<dbReference type="Pfam" id="PF03109">
    <property type="entry name" value="ABC1"/>
    <property type="match status" value="1"/>
</dbReference>
<feature type="compositionally biased region" description="Pro residues" evidence="1">
    <location>
        <begin position="133"/>
        <end position="152"/>
    </location>
</feature>
<accession>A0A9P6IKG8</accession>
<dbReference type="InterPro" id="IPR011009">
    <property type="entry name" value="Kinase-like_dom_sf"/>
</dbReference>
<comment type="caution">
    <text evidence="3">The sequence shown here is derived from an EMBL/GenBank/DDBJ whole genome shotgun (WGS) entry which is preliminary data.</text>
</comment>
<dbReference type="InterPro" id="IPR051130">
    <property type="entry name" value="Mito_struct-func_regulator"/>
</dbReference>
<dbReference type="OrthoDB" id="427480at2759"/>
<keyword evidence="3" id="KW-0808">Transferase</keyword>
<organism evidence="3 4">
    <name type="scientific">Modicella reniformis</name>
    <dbReference type="NCBI Taxonomy" id="1440133"/>
    <lineage>
        <taxon>Eukaryota</taxon>
        <taxon>Fungi</taxon>
        <taxon>Fungi incertae sedis</taxon>
        <taxon>Mucoromycota</taxon>
        <taxon>Mortierellomycotina</taxon>
        <taxon>Mortierellomycetes</taxon>
        <taxon>Mortierellales</taxon>
        <taxon>Mortierellaceae</taxon>
        <taxon>Modicella</taxon>
    </lineage>
</organism>
<gene>
    <name evidence="3" type="primary">ADCK1_1</name>
    <name evidence="3" type="ORF">BGZ65_004967</name>
</gene>
<feature type="region of interest" description="Disordered" evidence="1">
    <location>
        <begin position="127"/>
        <end position="152"/>
    </location>
</feature>
<dbReference type="SUPFAM" id="SSF56112">
    <property type="entry name" value="Protein kinase-like (PK-like)"/>
    <property type="match status" value="1"/>
</dbReference>
<dbReference type="AlphaFoldDB" id="A0A9P6IKG8"/>
<evidence type="ECO:0000259" key="2">
    <source>
        <dbReference type="Pfam" id="PF03109"/>
    </source>
</evidence>
<evidence type="ECO:0000256" key="1">
    <source>
        <dbReference type="SAM" id="MobiDB-lite"/>
    </source>
</evidence>
<feature type="domain" description="ABC1 atypical kinase-like" evidence="2">
    <location>
        <begin position="295"/>
        <end position="450"/>
    </location>
</feature>
<dbReference type="EMBL" id="JAAAHW010010066">
    <property type="protein sequence ID" value="KAF9931255.1"/>
    <property type="molecule type" value="Genomic_DNA"/>
</dbReference>
<evidence type="ECO:0000313" key="3">
    <source>
        <dbReference type="EMBL" id="KAF9931255.1"/>
    </source>
</evidence>
<dbReference type="Proteomes" id="UP000749646">
    <property type="component" value="Unassembled WGS sequence"/>
</dbReference>
<evidence type="ECO:0000313" key="4">
    <source>
        <dbReference type="Proteomes" id="UP000749646"/>
    </source>
</evidence>
<proteinExistence type="predicted"/>
<protein>
    <submittedName>
        <fullName evidence="3">AarF domain-containing protein kinase 1</fullName>
    </submittedName>
</protein>